<accession>A2EKY7</accession>
<feature type="domain" description="CS" evidence="3">
    <location>
        <begin position="13"/>
        <end position="71"/>
    </location>
</feature>
<dbReference type="VEuPathDB" id="TrichDB:TVAGG3_1014070"/>
<feature type="coiled-coil region" evidence="1">
    <location>
        <begin position="324"/>
        <end position="351"/>
    </location>
</feature>
<evidence type="ECO:0000313" key="4">
    <source>
        <dbReference type="EMBL" id="EAY06695.1"/>
    </source>
</evidence>
<evidence type="ECO:0000256" key="1">
    <source>
        <dbReference type="SAM" id="Coils"/>
    </source>
</evidence>
<dbReference type="SUPFAM" id="SSF49764">
    <property type="entry name" value="HSP20-like chaperones"/>
    <property type="match status" value="1"/>
</dbReference>
<dbReference type="AlphaFoldDB" id="A2EKY7"/>
<dbReference type="SMR" id="A2EKY7"/>
<dbReference type="KEGG" id="tva:4764574"/>
<dbReference type="InterPro" id="IPR008978">
    <property type="entry name" value="HSP20-like_chaperone"/>
</dbReference>
<sequence length="355" mass="39446">MIKPELMRLYIWDYSQKGNIINIGIMACPGADLSKIKTEIDQDSILVSLPNEPPIIAGKLFMPVKTSKTKLTDKGLIIALITDSEKEWPTIVVAPHPKTQQLDPLTAFSIFQVNMNSNNPDLIQGALPLLFLSSDVGYPPALIAFYDIFHTSLGMSQKANGYLNLAMEKYNYPIAFFKKGMELLQESNDAEKAIEYFTKSEEFGYIFAKTQIGAILSPLSKYTYSKKDATKAAQLFESVLKEDEDITALHELSKLLYTGTGVPQDKARAKSMMAKVKSAIPDVPDLEILDKPVTTAENHKSAEESPSTDNKEKKSPNDALPARVTVLNKKVENLNKKVDDLATKIDMILNLLQNK</sequence>
<dbReference type="InterPro" id="IPR011990">
    <property type="entry name" value="TPR-like_helical_dom_sf"/>
</dbReference>
<gene>
    <name evidence="4" type="ORF">TVAG_211470</name>
</gene>
<dbReference type="Pfam" id="PF04969">
    <property type="entry name" value="CS"/>
    <property type="match status" value="1"/>
</dbReference>
<keyword evidence="5" id="KW-1185">Reference proteome</keyword>
<evidence type="ECO:0000259" key="3">
    <source>
        <dbReference type="Pfam" id="PF04969"/>
    </source>
</evidence>
<evidence type="ECO:0000313" key="5">
    <source>
        <dbReference type="Proteomes" id="UP000001542"/>
    </source>
</evidence>
<feature type="compositionally biased region" description="Basic and acidic residues" evidence="2">
    <location>
        <begin position="297"/>
        <end position="316"/>
    </location>
</feature>
<reference evidence="4" key="1">
    <citation type="submission" date="2006-10" db="EMBL/GenBank/DDBJ databases">
        <authorList>
            <person name="Amadeo P."/>
            <person name="Zhao Q."/>
            <person name="Wortman J."/>
            <person name="Fraser-Liggett C."/>
            <person name="Carlton J."/>
        </authorList>
    </citation>
    <scope>NUCLEOTIDE SEQUENCE</scope>
    <source>
        <strain evidence="4">G3</strain>
    </source>
</reference>
<dbReference type="Proteomes" id="UP000001542">
    <property type="component" value="Unassembled WGS sequence"/>
</dbReference>
<dbReference type="PROSITE" id="PS51257">
    <property type="entry name" value="PROKAR_LIPOPROTEIN"/>
    <property type="match status" value="1"/>
</dbReference>
<dbReference type="InterPro" id="IPR007052">
    <property type="entry name" value="CS_dom"/>
</dbReference>
<dbReference type="Gene3D" id="1.25.40.10">
    <property type="entry name" value="Tetratricopeptide repeat domain"/>
    <property type="match status" value="1"/>
</dbReference>
<keyword evidence="1" id="KW-0175">Coiled coil</keyword>
<organism evidence="4 5">
    <name type="scientific">Trichomonas vaginalis (strain ATCC PRA-98 / G3)</name>
    <dbReference type="NCBI Taxonomy" id="412133"/>
    <lineage>
        <taxon>Eukaryota</taxon>
        <taxon>Metamonada</taxon>
        <taxon>Parabasalia</taxon>
        <taxon>Trichomonadida</taxon>
        <taxon>Trichomonadidae</taxon>
        <taxon>Trichomonas</taxon>
    </lineage>
</organism>
<name>A2EKY7_TRIV3</name>
<dbReference type="OrthoDB" id="156520at2759"/>
<dbReference type="InParanoid" id="A2EKY7"/>
<reference evidence="4" key="2">
    <citation type="journal article" date="2007" name="Science">
        <title>Draft genome sequence of the sexually transmitted pathogen Trichomonas vaginalis.</title>
        <authorList>
            <person name="Carlton J.M."/>
            <person name="Hirt R.P."/>
            <person name="Silva J.C."/>
            <person name="Delcher A.L."/>
            <person name="Schatz M."/>
            <person name="Zhao Q."/>
            <person name="Wortman J.R."/>
            <person name="Bidwell S.L."/>
            <person name="Alsmark U.C.M."/>
            <person name="Besteiro S."/>
            <person name="Sicheritz-Ponten T."/>
            <person name="Noel C.J."/>
            <person name="Dacks J.B."/>
            <person name="Foster P.G."/>
            <person name="Simillion C."/>
            <person name="Van de Peer Y."/>
            <person name="Miranda-Saavedra D."/>
            <person name="Barton G.J."/>
            <person name="Westrop G.D."/>
            <person name="Mueller S."/>
            <person name="Dessi D."/>
            <person name="Fiori P.L."/>
            <person name="Ren Q."/>
            <person name="Paulsen I."/>
            <person name="Zhang H."/>
            <person name="Bastida-Corcuera F.D."/>
            <person name="Simoes-Barbosa A."/>
            <person name="Brown M.T."/>
            <person name="Hayes R.D."/>
            <person name="Mukherjee M."/>
            <person name="Okumura C.Y."/>
            <person name="Schneider R."/>
            <person name="Smith A.J."/>
            <person name="Vanacova S."/>
            <person name="Villalvazo M."/>
            <person name="Haas B.J."/>
            <person name="Pertea M."/>
            <person name="Feldblyum T.V."/>
            <person name="Utterback T.R."/>
            <person name="Shu C.L."/>
            <person name="Osoegawa K."/>
            <person name="de Jong P.J."/>
            <person name="Hrdy I."/>
            <person name="Horvathova L."/>
            <person name="Zubacova Z."/>
            <person name="Dolezal P."/>
            <person name="Malik S.B."/>
            <person name="Logsdon J.M. Jr."/>
            <person name="Henze K."/>
            <person name="Gupta A."/>
            <person name="Wang C.C."/>
            <person name="Dunne R.L."/>
            <person name="Upcroft J.A."/>
            <person name="Upcroft P."/>
            <person name="White O."/>
            <person name="Salzberg S.L."/>
            <person name="Tang P."/>
            <person name="Chiu C.-H."/>
            <person name="Lee Y.-S."/>
            <person name="Embley T.M."/>
            <person name="Coombs G.H."/>
            <person name="Mottram J.C."/>
            <person name="Tachezy J."/>
            <person name="Fraser-Liggett C.M."/>
            <person name="Johnson P.J."/>
        </authorList>
    </citation>
    <scope>NUCLEOTIDE SEQUENCE [LARGE SCALE GENOMIC DNA]</scope>
    <source>
        <strain evidence="4">G3</strain>
    </source>
</reference>
<dbReference type="EMBL" id="DS113417">
    <property type="protein sequence ID" value="EAY06695.1"/>
    <property type="molecule type" value="Genomic_DNA"/>
</dbReference>
<dbReference type="VEuPathDB" id="TrichDB:TVAG_211470"/>
<feature type="region of interest" description="Disordered" evidence="2">
    <location>
        <begin position="294"/>
        <end position="324"/>
    </location>
</feature>
<dbReference type="SUPFAM" id="SSF81901">
    <property type="entry name" value="HCP-like"/>
    <property type="match status" value="1"/>
</dbReference>
<evidence type="ECO:0000256" key="2">
    <source>
        <dbReference type="SAM" id="MobiDB-lite"/>
    </source>
</evidence>
<proteinExistence type="predicted"/>
<protein>
    <recommendedName>
        <fullName evidence="3">CS domain-containing protein</fullName>
    </recommendedName>
</protein>
<dbReference type="RefSeq" id="XP_001318918.1">
    <property type="nucleotide sequence ID" value="XM_001318883.1"/>
</dbReference>